<protein>
    <submittedName>
        <fullName evidence="1">Uncharacterized protein</fullName>
    </submittedName>
</protein>
<dbReference type="AlphaFoldDB" id="U2CAD7"/>
<sequence>MIYFRFSHQAIKICENTFGFFLYQRKIKRSTVISPYKRN</sequence>
<reference evidence="1 2" key="1">
    <citation type="submission" date="2013-08" db="EMBL/GenBank/DDBJ databases">
        <authorList>
            <person name="Weinstock G."/>
            <person name="Sodergren E."/>
            <person name="Wylie T."/>
            <person name="Fulton L."/>
            <person name="Fulton R."/>
            <person name="Fronick C."/>
            <person name="O'Laughlin M."/>
            <person name="Godfrey J."/>
            <person name="Miner T."/>
            <person name="Herter B."/>
            <person name="Appelbaum E."/>
            <person name="Cordes M."/>
            <person name="Lek S."/>
            <person name="Wollam A."/>
            <person name="Pepin K.H."/>
            <person name="Palsikar V.B."/>
            <person name="Mitreva M."/>
            <person name="Wilson R.K."/>
        </authorList>
    </citation>
    <scope>NUCLEOTIDE SEQUENCE [LARGE SCALE GENOMIC DNA]</scope>
    <source>
        <strain evidence="1 2">F0041</strain>
    </source>
</reference>
<evidence type="ECO:0000313" key="1">
    <source>
        <dbReference type="EMBL" id="ERI81505.1"/>
    </source>
</evidence>
<dbReference type="EMBL" id="AWSV01000160">
    <property type="protein sequence ID" value="ERI81505.1"/>
    <property type="molecule type" value="Genomic_DNA"/>
</dbReference>
<dbReference type="HOGENOM" id="CLU_3305003_0_0_10"/>
<comment type="caution">
    <text evidence="1">The sequence shown here is derived from an EMBL/GenBank/DDBJ whole genome shotgun (WGS) entry which is preliminary data.</text>
</comment>
<gene>
    <name evidence="1" type="ORF">HMPREF1981_03130</name>
</gene>
<accession>U2CAD7</accession>
<evidence type="ECO:0000313" key="2">
    <source>
        <dbReference type="Proteomes" id="UP000016496"/>
    </source>
</evidence>
<name>U2CAD7_9BACE</name>
<proteinExistence type="predicted"/>
<dbReference type="Proteomes" id="UP000016496">
    <property type="component" value="Unassembled WGS sequence"/>
</dbReference>
<organism evidence="1 2">
    <name type="scientific">Bacteroides pyogenes F0041</name>
    <dbReference type="NCBI Taxonomy" id="1321819"/>
    <lineage>
        <taxon>Bacteria</taxon>
        <taxon>Pseudomonadati</taxon>
        <taxon>Bacteroidota</taxon>
        <taxon>Bacteroidia</taxon>
        <taxon>Bacteroidales</taxon>
        <taxon>Bacteroidaceae</taxon>
        <taxon>Bacteroides</taxon>
    </lineage>
</organism>